<feature type="non-terminal residue" evidence="2">
    <location>
        <position position="1"/>
    </location>
</feature>
<dbReference type="AlphaFoldDB" id="A0A8S9ZM52"/>
<feature type="transmembrane region" description="Helical" evidence="1">
    <location>
        <begin position="48"/>
        <end position="71"/>
    </location>
</feature>
<protein>
    <submittedName>
        <fullName evidence="2">Uncharacterized protein</fullName>
    </submittedName>
</protein>
<organism evidence="2 3">
    <name type="scientific">Meloidogyne graminicola</name>
    <dbReference type="NCBI Taxonomy" id="189291"/>
    <lineage>
        <taxon>Eukaryota</taxon>
        <taxon>Metazoa</taxon>
        <taxon>Ecdysozoa</taxon>
        <taxon>Nematoda</taxon>
        <taxon>Chromadorea</taxon>
        <taxon>Rhabditida</taxon>
        <taxon>Tylenchina</taxon>
        <taxon>Tylenchomorpha</taxon>
        <taxon>Tylenchoidea</taxon>
        <taxon>Meloidogynidae</taxon>
        <taxon>Meloidogyninae</taxon>
        <taxon>Meloidogyne</taxon>
    </lineage>
</organism>
<reference evidence="2" key="1">
    <citation type="journal article" date="2020" name="Ecol. Evol.">
        <title>Genome structure and content of the rice root-knot nematode (Meloidogyne graminicola).</title>
        <authorList>
            <person name="Phan N.T."/>
            <person name="Danchin E.G.J."/>
            <person name="Klopp C."/>
            <person name="Perfus-Barbeoch L."/>
            <person name="Kozlowski D.K."/>
            <person name="Koutsovoulos G.D."/>
            <person name="Lopez-Roques C."/>
            <person name="Bouchez O."/>
            <person name="Zahm M."/>
            <person name="Besnard G."/>
            <person name="Bellafiore S."/>
        </authorList>
    </citation>
    <scope>NUCLEOTIDE SEQUENCE</scope>
    <source>
        <strain evidence="2">VN-18</strain>
    </source>
</reference>
<keyword evidence="1" id="KW-1133">Transmembrane helix</keyword>
<dbReference type="EMBL" id="JABEBT010000056">
    <property type="protein sequence ID" value="KAF7634537.1"/>
    <property type="molecule type" value="Genomic_DNA"/>
</dbReference>
<feature type="transmembrane region" description="Helical" evidence="1">
    <location>
        <begin position="198"/>
        <end position="217"/>
    </location>
</feature>
<keyword evidence="1" id="KW-0472">Membrane</keyword>
<keyword evidence="3" id="KW-1185">Reference proteome</keyword>
<evidence type="ECO:0000256" key="1">
    <source>
        <dbReference type="SAM" id="Phobius"/>
    </source>
</evidence>
<dbReference type="Proteomes" id="UP000605970">
    <property type="component" value="Unassembled WGS sequence"/>
</dbReference>
<evidence type="ECO:0000313" key="3">
    <source>
        <dbReference type="Proteomes" id="UP000605970"/>
    </source>
</evidence>
<proteinExistence type="predicted"/>
<feature type="transmembrane region" description="Helical" evidence="1">
    <location>
        <begin position="122"/>
        <end position="142"/>
    </location>
</feature>
<name>A0A8S9ZM52_9BILA</name>
<accession>A0A8S9ZM52</accession>
<evidence type="ECO:0000313" key="2">
    <source>
        <dbReference type="EMBL" id="KAF7634537.1"/>
    </source>
</evidence>
<feature type="transmembrane region" description="Helical" evidence="1">
    <location>
        <begin position="173"/>
        <end position="192"/>
    </location>
</feature>
<keyword evidence="1" id="KW-0812">Transmembrane</keyword>
<comment type="caution">
    <text evidence="2">The sequence shown here is derived from an EMBL/GenBank/DDBJ whole genome shotgun (WGS) entry which is preliminary data.</text>
</comment>
<dbReference type="OrthoDB" id="10595019at2759"/>
<sequence>MISLNSSTFAILLIQLVLSCVAIISSVALVVAQGQSTDLNGTAMGPNLSSIFVCFLSFSLLVRLFFLKISLLAMFGMISKKPLMLIPIICISTIIFTFFSLLTSQWITEWFLTNNKNVDIDLFITITGSFLFELIFIIAIFLEIPLNQFGNNGLLLISKGLEMFKYSESRTTLQVSFIVNLFWLLTVVFAFVGEVKEYYLCFLIPHFCISNIISNIFKSEYFKNQNNNLLP</sequence>
<feature type="transmembrane region" description="Helical" evidence="1">
    <location>
        <begin position="83"/>
        <end position="102"/>
    </location>
</feature>
<gene>
    <name evidence="2" type="ORF">Mgra_00006111</name>
</gene>